<keyword evidence="13" id="KW-1185">Reference proteome</keyword>
<organism evidence="12 13">
    <name type="scientific">Hespellia stercorisuis DSM 15480</name>
    <dbReference type="NCBI Taxonomy" id="1121950"/>
    <lineage>
        <taxon>Bacteria</taxon>
        <taxon>Bacillati</taxon>
        <taxon>Bacillota</taxon>
        <taxon>Clostridia</taxon>
        <taxon>Lachnospirales</taxon>
        <taxon>Lachnospiraceae</taxon>
        <taxon>Hespellia</taxon>
    </lineage>
</organism>
<proteinExistence type="inferred from homology"/>
<dbReference type="STRING" id="1121950.SAMN02745243_01883"/>
<evidence type="ECO:0000313" key="12">
    <source>
        <dbReference type="EMBL" id="SHJ97913.1"/>
    </source>
</evidence>
<dbReference type="PROSITE" id="PS00545">
    <property type="entry name" value="ALDOSE_1_EPIMERASE"/>
    <property type="match status" value="1"/>
</dbReference>
<dbReference type="EMBL" id="FQZY01000024">
    <property type="protein sequence ID" value="SHJ97913.1"/>
    <property type="molecule type" value="Genomic_DNA"/>
</dbReference>
<evidence type="ECO:0000256" key="1">
    <source>
        <dbReference type="ARBA" id="ARBA00001614"/>
    </source>
</evidence>
<dbReference type="SUPFAM" id="SSF74650">
    <property type="entry name" value="Galactose mutarotase-like"/>
    <property type="match status" value="1"/>
</dbReference>
<dbReference type="Proteomes" id="UP000184301">
    <property type="component" value="Unassembled WGS sequence"/>
</dbReference>
<comment type="similarity">
    <text evidence="3 8">Belongs to the aldose epimerase family.</text>
</comment>
<dbReference type="Pfam" id="PF01263">
    <property type="entry name" value="Aldose_epim"/>
    <property type="match status" value="1"/>
</dbReference>
<accession>A0A1M6NQB7</accession>
<dbReference type="InterPro" id="IPR015443">
    <property type="entry name" value="Aldose_1-epimerase"/>
</dbReference>
<dbReference type="GO" id="GO:0033499">
    <property type="term" value="P:galactose catabolic process via UDP-galactose, Leloir pathway"/>
    <property type="evidence" value="ECO:0007669"/>
    <property type="project" value="TreeGrafter"/>
</dbReference>
<comment type="pathway">
    <text evidence="2 8">Carbohydrate metabolism; hexose metabolism.</text>
</comment>
<dbReference type="InterPro" id="IPR018052">
    <property type="entry name" value="Ald1_epimerase_CS"/>
</dbReference>
<reference evidence="12 13" key="1">
    <citation type="submission" date="2016-11" db="EMBL/GenBank/DDBJ databases">
        <authorList>
            <person name="Jaros S."/>
            <person name="Januszkiewicz K."/>
            <person name="Wedrychowicz H."/>
        </authorList>
    </citation>
    <scope>NUCLEOTIDE SEQUENCE [LARGE SCALE GENOMIC DNA]</scope>
    <source>
        <strain evidence="12 13">DSM 15480</strain>
    </source>
</reference>
<evidence type="ECO:0000256" key="6">
    <source>
        <dbReference type="ARBA" id="ARBA00023235"/>
    </source>
</evidence>
<evidence type="ECO:0000256" key="11">
    <source>
        <dbReference type="PIRSR" id="PIRSR005096-3"/>
    </source>
</evidence>
<name>A0A1M6NQB7_9FIRM</name>
<dbReference type="InterPro" id="IPR047215">
    <property type="entry name" value="Galactose_mutarotase-like"/>
</dbReference>
<evidence type="ECO:0000313" key="13">
    <source>
        <dbReference type="Proteomes" id="UP000184301"/>
    </source>
</evidence>
<comment type="catalytic activity">
    <reaction evidence="1 8">
        <text>alpha-D-glucose = beta-D-glucose</text>
        <dbReference type="Rhea" id="RHEA:10264"/>
        <dbReference type="ChEBI" id="CHEBI:15903"/>
        <dbReference type="ChEBI" id="CHEBI:17925"/>
        <dbReference type="EC" id="5.1.3.3"/>
    </reaction>
</comment>
<evidence type="ECO:0000256" key="2">
    <source>
        <dbReference type="ARBA" id="ARBA00005028"/>
    </source>
</evidence>
<dbReference type="Gene3D" id="2.70.98.10">
    <property type="match status" value="1"/>
</dbReference>
<dbReference type="GO" id="GO:0030246">
    <property type="term" value="F:carbohydrate binding"/>
    <property type="evidence" value="ECO:0007669"/>
    <property type="project" value="InterPro"/>
</dbReference>
<evidence type="ECO:0000256" key="9">
    <source>
        <dbReference type="PIRSR" id="PIRSR005096-1"/>
    </source>
</evidence>
<dbReference type="OrthoDB" id="9779408at2"/>
<dbReference type="EC" id="5.1.3.3" evidence="4 8"/>
<gene>
    <name evidence="12" type="ORF">SAMN02745243_01883</name>
</gene>
<dbReference type="InterPro" id="IPR008183">
    <property type="entry name" value="Aldose_1/G6P_1-epimerase"/>
</dbReference>
<feature type="binding site" evidence="11">
    <location>
        <begin position="178"/>
        <end position="180"/>
    </location>
    <ligand>
        <name>beta-D-galactose</name>
        <dbReference type="ChEBI" id="CHEBI:27667"/>
    </ligand>
</feature>
<evidence type="ECO:0000256" key="8">
    <source>
        <dbReference type="PIRNR" id="PIRNR005096"/>
    </source>
</evidence>
<dbReference type="NCBIfam" id="NF008277">
    <property type="entry name" value="PRK11055.1"/>
    <property type="match status" value="1"/>
</dbReference>
<protein>
    <recommendedName>
        <fullName evidence="5 8">Aldose 1-epimerase</fullName>
        <ecNumber evidence="4 8">5.1.3.3</ecNumber>
    </recommendedName>
</protein>
<dbReference type="GO" id="GO:0004034">
    <property type="term" value="F:aldose 1-epimerase activity"/>
    <property type="evidence" value="ECO:0007669"/>
    <property type="project" value="UniProtKB-EC"/>
</dbReference>
<dbReference type="UniPathway" id="UPA00242"/>
<keyword evidence="6 8" id="KW-0413">Isomerase</keyword>
<feature type="active site" description="Proton acceptor" evidence="9">
    <location>
        <position position="313"/>
    </location>
</feature>
<dbReference type="AlphaFoldDB" id="A0A1M6NQB7"/>
<dbReference type="CDD" id="cd09019">
    <property type="entry name" value="galactose_mutarotase_like"/>
    <property type="match status" value="1"/>
</dbReference>
<evidence type="ECO:0000256" key="7">
    <source>
        <dbReference type="ARBA" id="ARBA00023277"/>
    </source>
</evidence>
<dbReference type="GO" id="GO:0006006">
    <property type="term" value="P:glucose metabolic process"/>
    <property type="evidence" value="ECO:0007669"/>
    <property type="project" value="TreeGrafter"/>
</dbReference>
<evidence type="ECO:0000256" key="4">
    <source>
        <dbReference type="ARBA" id="ARBA00013185"/>
    </source>
</evidence>
<sequence length="348" mass="38958">MKELVITDFGKTSDGKRASLFTLTNNNMMYVAVSDYGASLVRMVVPDVDQMPVDVVLGYDKASGYEAGDLFFGGTIGRCANRVGGAVFAINGTQYQLDKNDNENNLHSGMDYYNKRLWEVRNKNNHRVTFTLHSADGDQGFPGTIDVEVTYELTEDNELKISYFATPNVDTIINMTNHSYFNLNGHASGDVLKHQVAIDADYYTETDKDAIPTGRVVPVAGTPMNFKKRKEIGRDIGDRYEALVYGHGYDHNYVLKNEKKMAKVAVAVGDRTAIKMEVYTDLPGMQFYTANYVDGEHGKEGAVYQKRSAFCFETQFFPDAIHHIDFDGPICRAGENYTTSTVYKFVID</sequence>
<evidence type="ECO:0000256" key="10">
    <source>
        <dbReference type="PIRSR" id="PIRSR005096-2"/>
    </source>
</evidence>
<dbReference type="PANTHER" id="PTHR10091">
    <property type="entry name" value="ALDOSE-1-EPIMERASE"/>
    <property type="match status" value="1"/>
</dbReference>
<evidence type="ECO:0000256" key="5">
    <source>
        <dbReference type="ARBA" id="ARBA00014165"/>
    </source>
</evidence>
<feature type="binding site" evidence="10">
    <location>
        <position position="250"/>
    </location>
    <ligand>
        <name>beta-D-galactose</name>
        <dbReference type="ChEBI" id="CHEBI:27667"/>
    </ligand>
</feature>
<dbReference type="InterPro" id="IPR014718">
    <property type="entry name" value="GH-type_carb-bd"/>
</dbReference>
<keyword evidence="7 8" id="KW-0119">Carbohydrate metabolism</keyword>
<dbReference type="RefSeq" id="WP_073109094.1">
    <property type="nucleotide sequence ID" value="NZ_FQZY01000024.1"/>
</dbReference>
<dbReference type="PANTHER" id="PTHR10091:SF0">
    <property type="entry name" value="GALACTOSE MUTAROTASE"/>
    <property type="match status" value="1"/>
</dbReference>
<dbReference type="PIRSF" id="PIRSF005096">
    <property type="entry name" value="GALM"/>
    <property type="match status" value="1"/>
</dbReference>
<dbReference type="InterPro" id="IPR011013">
    <property type="entry name" value="Gal_mutarotase_sf_dom"/>
</dbReference>
<evidence type="ECO:0000256" key="3">
    <source>
        <dbReference type="ARBA" id="ARBA00006206"/>
    </source>
</evidence>
<feature type="active site" description="Proton donor" evidence="9">
    <location>
        <position position="178"/>
    </location>
</feature>
<feature type="binding site" evidence="11">
    <location>
        <begin position="81"/>
        <end position="82"/>
    </location>
    <ligand>
        <name>beta-D-galactose</name>
        <dbReference type="ChEBI" id="CHEBI:27667"/>
    </ligand>
</feature>